<dbReference type="Pfam" id="PF01370">
    <property type="entry name" value="Epimerase"/>
    <property type="match status" value="1"/>
</dbReference>
<protein>
    <submittedName>
        <fullName evidence="3">dTDP-glucose 4,6-dehydratase</fullName>
    </submittedName>
</protein>
<gene>
    <name evidence="3" type="ORF">B9Q03_14400</name>
</gene>
<evidence type="ECO:0000259" key="2">
    <source>
        <dbReference type="Pfam" id="PF01370"/>
    </source>
</evidence>
<feature type="domain" description="NAD-dependent epimerase/dehydratase" evidence="2">
    <location>
        <begin position="3"/>
        <end position="225"/>
    </location>
</feature>
<evidence type="ECO:0000313" key="3">
    <source>
        <dbReference type="EMBL" id="PSN82278.1"/>
    </source>
</evidence>
<dbReference type="GO" id="GO:0009225">
    <property type="term" value="P:nucleotide-sugar metabolic process"/>
    <property type="evidence" value="ECO:0007669"/>
    <property type="project" value="InterPro"/>
</dbReference>
<accession>A0A2R6A7H4</accession>
<reference evidence="3 4" key="1">
    <citation type="submission" date="2017-04" db="EMBL/GenBank/DDBJ databases">
        <title>Novel microbial lineages endemic to geothermal iron-oxide mats fill important gaps in the evolutionary history of Archaea.</title>
        <authorList>
            <person name="Jay Z.J."/>
            <person name="Beam J.P."/>
            <person name="Dlakic M."/>
            <person name="Rusch D.B."/>
            <person name="Kozubal M.A."/>
            <person name="Inskeep W.P."/>
        </authorList>
    </citation>
    <scope>NUCLEOTIDE SEQUENCE [LARGE SCALE GENOMIC DNA]</scope>
    <source>
        <strain evidence="3">OSP_D</strain>
    </source>
</reference>
<dbReference type="InterPro" id="IPR001509">
    <property type="entry name" value="Epimerase_deHydtase"/>
</dbReference>
<organism evidence="3 4">
    <name type="scientific">Candidatus Marsarchaeota G2 archaeon OSP_D</name>
    <dbReference type="NCBI Taxonomy" id="1978157"/>
    <lineage>
        <taxon>Archaea</taxon>
        <taxon>Candidatus Marsarchaeota</taxon>
        <taxon>Candidatus Marsarchaeota group 2</taxon>
    </lineage>
</organism>
<dbReference type="NCBIfam" id="TIGR01181">
    <property type="entry name" value="dTDP_gluc_dehyt"/>
    <property type="match status" value="1"/>
</dbReference>
<dbReference type="PANTHER" id="PTHR43000">
    <property type="entry name" value="DTDP-D-GLUCOSE 4,6-DEHYDRATASE-RELATED"/>
    <property type="match status" value="1"/>
</dbReference>
<dbReference type="GO" id="GO:0008460">
    <property type="term" value="F:dTDP-glucose 4,6-dehydratase activity"/>
    <property type="evidence" value="ECO:0007669"/>
    <property type="project" value="InterPro"/>
</dbReference>
<dbReference type="InterPro" id="IPR005888">
    <property type="entry name" value="dTDP_Gluc_deHydtase"/>
</dbReference>
<comment type="caution">
    <text evidence="3">The sequence shown here is derived from an EMBL/GenBank/DDBJ whole genome shotgun (WGS) entry which is preliminary data.</text>
</comment>
<dbReference type="Gene3D" id="3.40.50.720">
    <property type="entry name" value="NAD(P)-binding Rossmann-like Domain"/>
    <property type="match status" value="1"/>
</dbReference>
<evidence type="ECO:0000256" key="1">
    <source>
        <dbReference type="ARBA" id="ARBA00007637"/>
    </source>
</evidence>
<dbReference type="Proteomes" id="UP000240322">
    <property type="component" value="Unassembled WGS sequence"/>
</dbReference>
<dbReference type="Gene3D" id="3.90.25.10">
    <property type="entry name" value="UDP-galactose 4-epimerase, domain 1"/>
    <property type="match status" value="1"/>
</dbReference>
<dbReference type="AlphaFoldDB" id="A0A2R6A7H4"/>
<dbReference type="InterPro" id="IPR036291">
    <property type="entry name" value="NAD(P)-bd_dom_sf"/>
</dbReference>
<dbReference type="SUPFAM" id="SSF51735">
    <property type="entry name" value="NAD(P)-binding Rossmann-fold domains"/>
    <property type="match status" value="1"/>
</dbReference>
<dbReference type="CDD" id="cd05246">
    <property type="entry name" value="dTDP_GD_SDR_e"/>
    <property type="match status" value="1"/>
</dbReference>
<dbReference type="EMBL" id="NEXE01000373">
    <property type="protein sequence ID" value="PSN82278.1"/>
    <property type="molecule type" value="Genomic_DNA"/>
</dbReference>
<comment type="similarity">
    <text evidence="1">Belongs to the NAD(P)-dependent epimerase/dehydratase family.</text>
</comment>
<evidence type="ECO:0000313" key="4">
    <source>
        <dbReference type="Proteomes" id="UP000240322"/>
    </source>
</evidence>
<proteinExistence type="inferred from homology"/>
<name>A0A2R6A7H4_9ARCH</name>
<sequence length="311" mass="35448">MQLILGGAGFIGSAMTRTLHNPVVYDALTYAGRRENLTDVEHVFVKGDILDIRSLETVIEEYRPEVVFNFAAQTHVDRSIADPQPFIQTNVQGTVNILELARRHHFRYVHVSTDEVYGEQEADEASPLRPSSPYSASKAAADMFVLAYVRTYGVDAFIVRPSNNYGPRQFPEKLIPKSLLRMLAGKEVPIYGDGKQVRDWIHVEDTARIIASLMDRGEAGRVYNIPGGQLATNIEIVSAIAEIAGVEPKLKFVADRPGHDRFYRMTTTLKYEVTPLREGLRKTVRWYLDNKWWWEPLLQDKFYGEDESWRS</sequence>